<proteinExistence type="predicted"/>
<name>A0A2T5JAP4_9SPHI</name>
<dbReference type="OrthoDB" id="621220at2"/>
<organism evidence="2 3">
    <name type="scientific">Mucilaginibacter yixingensis</name>
    <dbReference type="NCBI Taxonomy" id="1295612"/>
    <lineage>
        <taxon>Bacteria</taxon>
        <taxon>Pseudomonadati</taxon>
        <taxon>Bacteroidota</taxon>
        <taxon>Sphingobacteriia</taxon>
        <taxon>Sphingobacteriales</taxon>
        <taxon>Sphingobacteriaceae</taxon>
        <taxon>Mucilaginibacter</taxon>
    </lineage>
</organism>
<dbReference type="AlphaFoldDB" id="A0A2T5JAP4"/>
<gene>
    <name evidence="2" type="ORF">C8P68_10384</name>
</gene>
<evidence type="ECO:0000313" key="3">
    <source>
        <dbReference type="Proteomes" id="UP000244168"/>
    </source>
</evidence>
<dbReference type="Proteomes" id="UP000244168">
    <property type="component" value="Unassembled WGS sequence"/>
</dbReference>
<accession>A0A2T5JAP4</accession>
<comment type="caution">
    <text evidence="2">The sequence shown here is derived from an EMBL/GenBank/DDBJ whole genome shotgun (WGS) entry which is preliminary data.</text>
</comment>
<dbReference type="Gene3D" id="2.40.160.50">
    <property type="entry name" value="membrane protein fhac: a member of the omp85/tpsb transporter family"/>
    <property type="match status" value="1"/>
</dbReference>
<reference evidence="2 3" key="1">
    <citation type="submission" date="2018-04" db="EMBL/GenBank/DDBJ databases">
        <title>Genomic Encyclopedia of Archaeal and Bacterial Type Strains, Phase II (KMG-II): from individual species to whole genera.</title>
        <authorList>
            <person name="Goeker M."/>
        </authorList>
    </citation>
    <scope>NUCLEOTIDE SEQUENCE [LARGE SCALE GENOMIC DNA]</scope>
    <source>
        <strain evidence="2 3">DSM 26809</strain>
    </source>
</reference>
<dbReference type="EMBL" id="QAOQ01000003">
    <property type="protein sequence ID" value="PTQ97925.1"/>
    <property type="molecule type" value="Genomic_DNA"/>
</dbReference>
<protein>
    <recommendedName>
        <fullName evidence="4">Surface antigen-like protein</fullName>
    </recommendedName>
</protein>
<dbReference type="RefSeq" id="WP_107828123.1">
    <property type="nucleotide sequence ID" value="NZ_CP160205.1"/>
</dbReference>
<evidence type="ECO:0000313" key="2">
    <source>
        <dbReference type="EMBL" id="PTQ97925.1"/>
    </source>
</evidence>
<evidence type="ECO:0000256" key="1">
    <source>
        <dbReference type="SAM" id="SignalP"/>
    </source>
</evidence>
<keyword evidence="3" id="KW-1185">Reference proteome</keyword>
<feature type="signal peptide" evidence="1">
    <location>
        <begin position="1"/>
        <end position="21"/>
    </location>
</feature>
<evidence type="ECO:0008006" key="4">
    <source>
        <dbReference type="Google" id="ProtNLM"/>
    </source>
</evidence>
<feature type="chain" id="PRO_5015629592" description="Surface antigen-like protein" evidence="1">
    <location>
        <begin position="22"/>
        <end position="417"/>
    </location>
</feature>
<keyword evidence="1" id="KW-0732">Signal</keyword>
<sequence length="417" mass="47070">MNRNFLKLIPCLLLLAAQLHAQEKKPRVLLMSHPDTVSTTKRDTDITEKGIPQHDMGDLYRQIFHKTPVITDDSVTTKPELSIMPAVGYTLTSGFAVALSGNMAFRTGPHSRISTILASGDYTAKKQFTIPVQTNIWTRNNAFNFVGEYKFFKYPQSTYGLGSSSGLSEENPMDYTFFRFYQIVMHRITDNFYLGGGYIYDNRWNISEEGNLNGKVSDYSLYGKSDKAVSTGFTVNSVFDTRDNSIYPLKGFYAGLQYRDNLTWMGSSRKWSSLIVDLRKFFRFPGNSNNVLGIWSYNWLILNGKPDYLELPSTSWDTNTSTGRGYIQGRFRGAQMIYLEAEYRYQITRDGLLGGVVFVNAESFSAAPGTPLQRFQPAFGPGLRIKLNKTSRTNLAVDYGFGKQGMNGLFIDVGEVF</sequence>